<evidence type="ECO:0000256" key="6">
    <source>
        <dbReference type="SAM" id="Phobius"/>
    </source>
</evidence>
<dbReference type="Proteomes" id="UP000614469">
    <property type="component" value="Unassembled WGS sequence"/>
</dbReference>
<accession>A0A8J6NJY7</accession>
<feature type="transmembrane region" description="Helical" evidence="6">
    <location>
        <begin position="21"/>
        <end position="42"/>
    </location>
</feature>
<dbReference type="InterPro" id="IPR012336">
    <property type="entry name" value="Thioredoxin-like_fold"/>
</dbReference>
<dbReference type="SUPFAM" id="SSF52833">
    <property type="entry name" value="Thioredoxin-like"/>
    <property type="match status" value="1"/>
</dbReference>
<protein>
    <submittedName>
        <fullName evidence="8">DsbA family protein</fullName>
    </submittedName>
</protein>
<evidence type="ECO:0000313" key="8">
    <source>
        <dbReference type="EMBL" id="MBC8334285.1"/>
    </source>
</evidence>
<evidence type="ECO:0000313" key="9">
    <source>
        <dbReference type="Proteomes" id="UP000614469"/>
    </source>
</evidence>
<keyword evidence="5" id="KW-0676">Redox-active center</keyword>
<name>A0A8J6NJY7_9CHLR</name>
<dbReference type="PANTHER" id="PTHR13887">
    <property type="entry name" value="GLUTATHIONE S-TRANSFERASE KAPPA"/>
    <property type="match status" value="1"/>
</dbReference>
<keyword evidence="6" id="KW-0472">Membrane</keyword>
<dbReference type="Gene3D" id="3.40.30.10">
    <property type="entry name" value="Glutaredoxin"/>
    <property type="match status" value="1"/>
</dbReference>
<dbReference type="InterPro" id="IPR036249">
    <property type="entry name" value="Thioredoxin-like_sf"/>
</dbReference>
<evidence type="ECO:0000256" key="4">
    <source>
        <dbReference type="ARBA" id="ARBA00023157"/>
    </source>
</evidence>
<evidence type="ECO:0000256" key="5">
    <source>
        <dbReference type="ARBA" id="ARBA00023284"/>
    </source>
</evidence>
<keyword evidence="2" id="KW-0732">Signal</keyword>
<evidence type="ECO:0000256" key="3">
    <source>
        <dbReference type="ARBA" id="ARBA00023002"/>
    </source>
</evidence>
<dbReference type="PROSITE" id="PS51352">
    <property type="entry name" value="THIOREDOXIN_2"/>
    <property type="match status" value="1"/>
</dbReference>
<dbReference type="InterPro" id="IPR013766">
    <property type="entry name" value="Thioredoxin_domain"/>
</dbReference>
<organism evidence="8 9">
    <name type="scientific">Candidatus Desulfolinea nitratireducens</name>
    <dbReference type="NCBI Taxonomy" id="2841698"/>
    <lineage>
        <taxon>Bacteria</taxon>
        <taxon>Bacillati</taxon>
        <taxon>Chloroflexota</taxon>
        <taxon>Anaerolineae</taxon>
        <taxon>Anaerolineales</taxon>
        <taxon>Anaerolineales incertae sedis</taxon>
        <taxon>Candidatus Desulfolinea</taxon>
    </lineage>
</organism>
<proteinExistence type="inferred from homology"/>
<dbReference type="EMBL" id="JACNJN010000057">
    <property type="protein sequence ID" value="MBC8334285.1"/>
    <property type="molecule type" value="Genomic_DNA"/>
</dbReference>
<gene>
    <name evidence="8" type="ORF">H8E29_03380</name>
</gene>
<dbReference type="PANTHER" id="PTHR13887:SF14">
    <property type="entry name" value="DISULFIDE BOND FORMATION PROTEIN D"/>
    <property type="match status" value="1"/>
</dbReference>
<keyword evidence="4" id="KW-1015">Disulfide bond</keyword>
<keyword evidence="3" id="KW-0560">Oxidoreductase</keyword>
<evidence type="ECO:0000256" key="2">
    <source>
        <dbReference type="ARBA" id="ARBA00022729"/>
    </source>
</evidence>
<comment type="similarity">
    <text evidence="1">Belongs to the thioredoxin family. DsbA subfamily.</text>
</comment>
<keyword evidence="6" id="KW-0812">Transmembrane</keyword>
<reference evidence="8 9" key="1">
    <citation type="submission" date="2020-08" db="EMBL/GenBank/DDBJ databases">
        <title>Bridging the membrane lipid divide: bacteria of the FCB group superphylum have the potential to synthesize archaeal ether lipids.</title>
        <authorList>
            <person name="Villanueva L."/>
            <person name="Von Meijenfeldt F.A.B."/>
            <person name="Westbye A.B."/>
            <person name="Yadav S."/>
            <person name="Hopmans E.C."/>
            <person name="Dutilh B.E."/>
            <person name="Sinninghe Damste J.S."/>
        </authorList>
    </citation>
    <scope>NUCLEOTIDE SEQUENCE [LARGE SCALE GENOMIC DNA]</scope>
    <source>
        <strain evidence="8">NIOZ-UU36</strain>
    </source>
</reference>
<dbReference type="Pfam" id="PF13462">
    <property type="entry name" value="Thioredoxin_4"/>
    <property type="match status" value="1"/>
</dbReference>
<evidence type="ECO:0000256" key="1">
    <source>
        <dbReference type="ARBA" id="ARBA00005791"/>
    </source>
</evidence>
<dbReference type="AlphaFoldDB" id="A0A8J6NJY7"/>
<feature type="domain" description="Thioredoxin" evidence="7">
    <location>
        <begin position="55"/>
        <end position="237"/>
    </location>
</feature>
<keyword evidence="6" id="KW-1133">Transmembrane helix</keyword>
<evidence type="ECO:0000259" key="7">
    <source>
        <dbReference type="PROSITE" id="PS51352"/>
    </source>
</evidence>
<comment type="caution">
    <text evidence="8">The sequence shown here is derived from an EMBL/GenBank/DDBJ whole genome shotgun (WGS) entry which is preliminary data.</text>
</comment>
<dbReference type="GO" id="GO:0016491">
    <property type="term" value="F:oxidoreductase activity"/>
    <property type="evidence" value="ECO:0007669"/>
    <property type="project" value="UniProtKB-KW"/>
</dbReference>
<sequence>MNEEITPTPKKERMISFKRDQFYTVMVIVAFSVGILTGYFIWGANPTASAAIAVPQQGQVAAVENQAPPTRYEIPTEGFFSVGPEDAEITLIEFSDFGCSFCAKWHNETYEDLMAAYPGKIRFVYRNVPFRAFPAAEAAMCASEQDAYWPYHDKLFSYEYGLSDDAYIQYAEDLNLDMDSFNTCMSEHRYQEFIQNDMDFATQLGIQSTPTFFINGLALVGAQPIGAFKQVIDLELAGGS</sequence>